<evidence type="ECO:0000313" key="2">
    <source>
        <dbReference type="EMBL" id="KKW29704.1"/>
    </source>
</evidence>
<dbReference type="EMBL" id="LCRD01000035">
    <property type="protein sequence ID" value="KKW29704.1"/>
    <property type="molecule type" value="Genomic_DNA"/>
</dbReference>
<feature type="region of interest" description="Disordered" evidence="1">
    <location>
        <begin position="42"/>
        <end position="74"/>
    </location>
</feature>
<evidence type="ECO:0000256" key="1">
    <source>
        <dbReference type="SAM" id="MobiDB-lite"/>
    </source>
</evidence>
<sequence>MDPKKRETLINETRKNVERVGRLYPGDPGYKRPFTEEELDEAACSRPVAVDEEQLEAEAEIARRRQSSNPTKNP</sequence>
<protein>
    <submittedName>
        <fullName evidence="2">Uncharacterized protein</fullName>
    </submittedName>
</protein>
<organism evidence="2 3">
    <name type="scientific">Candidatus Uhrbacteria bacterium GW2011_GWD2_52_7</name>
    <dbReference type="NCBI Taxonomy" id="1618989"/>
    <lineage>
        <taxon>Bacteria</taxon>
        <taxon>Candidatus Uhriibacteriota</taxon>
    </lineage>
</organism>
<comment type="caution">
    <text evidence="2">The sequence shown here is derived from an EMBL/GenBank/DDBJ whole genome shotgun (WGS) entry which is preliminary data.</text>
</comment>
<dbReference type="AlphaFoldDB" id="A0A0G2ABE2"/>
<reference evidence="2 3" key="1">
    <citation type="journal article" date="2015" name="Nature">
        <title>rRNA introns, odd ribosomes, and small enigmatic genomes across a large radiation of phyla.</title>
        <authorList>
            <person name="Brown C.T."/>
            <person name="Hug L.A."/>
            <person name="Thomas B.C."/>
            <person name="Sharon I."/>
            <person name="Castelle C.J."/>
            <person name="Singh A."/>
            <person name="Wilkins M.J."/>
            <person name="Williams K.H."/>
            <person name="Banfield J.F."/>
        </authorList>
    </citation>
    <scope>NUCLEOTIDE SEQUENCE [LARGE SCALE GENOMIC DNA]</scope>
</reference>
<accession>A0A0G2ABE2</accession>
<name>A0A0G2ABE2_9BACT</name>
<gene>
    <name evidence="2" type="ORF">UY72_C0035G0004</name>
</gene>
<evidence type="ECO:0000313" key="3">
    <source>
        <dbReference type="Proteomes" id="UP000034846"/>
    </source>
</evidence>
<dbReference type="Proteomes" id="UP000034846">
    <property type="component" value="Unassembled WGS sequence"/>
</dbReference>
<proteinExistence type="predicted"/>
<feature type="compositionally biased region" description="Acidic residues" evidence="1">
    <location>
        <begin position="50"/>
        <end position="59"/>
    </location>
</feature>